<feature type="chain" id="PRO_5045833283" evidence="7">
    <location>
        <begin position="27"/>
        <end position="142"/>
    </location>
</feature>
<dbReference type="Gene3D" id="1.10.760.10">
    <property type="entry name" value="Cytochrome c-like domain"/>
    <property type="match status" value="1"/>
</dbReference>
<evidence type="ECO:0000256" key="7">
    <source>
        <dbReference type="SAM" id="SignalP"/>
    </source>
</evidence>
<evidence type="ECO:0000256" key="3">
    <source>
        <dbReference type="ARBA" id="ARBA00022723"/>
    </source>
</evidence>
<keyword evidence="7" id="KW-0732">Signal</keyword>
<dbReference type="PANTHER" id="PTHR33751">
    <property type="entry name" value="CBB3-TYPE CYTOCHROME C OXIDASE SUBUNIT FIXP"/>
    <property type="match status" value="1"/>
</dbReference>
<dbReference type="EMBL" id="JACSQJ010000001">
    <property type="protein sequence ID" value="MBD7986503.1"/>
    <property type="molecule type" value="Genomic_DNA"/>
</dbReference>
<proteinExistence type="predicted"/>
<feature type="signal peptide" evidence="7">
    <location>
        <begin position="1"/>
        <end position="26"/>
    </location>
</feature>
<accession>A0ABR8UFJ9</accession>
<dbReference type="InterPro" id="IPR009056">
    <property type="entry name" value="Cyt_c-like_dom"/>
</dbReference>
<evidence type="ECO:0000313" key="9">
    <source>
        <dbReference type="EMBL" id="MBD7986503.1"/>
    </source>
</evidence>
<keyword evidence="5 6" id="KW-0408">Iron</keyword>
<evidence type="ECO:0000259" key="8">
    <source>
        <dbReference type="PROSITE" id="PS51007"/>
    </source>
</evidence>
<keyword evidence="1" id="KW-0813">Transport</keyword>
<dbReference type="InterPro" id="IPR050597">
    <property type="entry name" value="Cytochrome_c_Oxidase_Subunit"/>
</dbReference>
<dbReference type="Pfam" id="PF00034">
    <property type="entry name" value="Cytochrom_C"/>
    <property type="match status" value="1"/>
</dbReference>
<keyword evidence="2 6" id="KW-0349">Heme</keyword>
<evidence type="ECO:0000256" key="1">
    <source>
        <dbReference type="ARBA" id="ARBA00022448"/>
    </source>
</evidence>
<evidence type="ECO:0000256" key="2">
    <source>
        <dbReference type="ARBA" id="ARBA00022617"/>
    </source>
</evidence>
<dbReference type="Proteomes" id="UP000647183">
    <property type="component" value="Unassembled WGS sequence"/>
</dbReference>
<dbReference type="InterPro" id="IPR036909">
    <property type="entry name" value="Cyt_c-like_dom_sf"/>
</dbReference>
<gene>
    <name evidence="9" type="ORF">H9645_00480</name>
</gene>
<dbReference type="PROSITE" id="PS51257">
    <property type="entry name" value="PROKAR_LIPOPROTEIN"/>
    <property type="match status" value="1"/>
</dbReference>
<protein>
    <submittedName>
        <fullName evidence="9">Cytochrome c</fullName>
    </submittedName>
</protein>
<dbReference type="SUPFAM" id="SSF46626">
    <property type="entry name" value="Cytochrome c"/>
    <property type="match status" value="1"/>
</dbReference>
<keyword evidence="4" id="KW-0249">Electron transport</keyword>
<evidence type="ECO:0000256" key="5">
    <source>
        <dbReference type="ARBA" id="ARBA00023004"/>
    </source>
</evidence>
<feature type="domain" description="Cytochrome c" evidence="8">
    <location>
        <begin position="42"/>
        <end position="129"/>
    </location>
</feature>
<dbReference type="PROSITE" id="PS51007">
    <property type="entry name" value="CYTC"/>
    <property type="match status" value="1"/>
</dbReference>
<reference evidence="9 10" key="1">
    <citation type="submission" date="2020-08" db="EMBL/GenBank/DDBJ databases">
        <title>A Genomic Blueprint of the Chicken Gut Microbiome.</title>
        <authorList>
            <person name="Gilroy R."/>
            <person name="Ravi A."/>
            <person name="Getino M."/>
            <person name="Pursley I."/>
            <person name="Horton D.L."/>
            <person name="Alikhan N.-F."/>
            <person name="Baker D."/>
            <person name="Gharbi K."/>
            <person name="Hall N."/>
            <person name="Watson M."/>
            <person name="Adriaenssens E.M."/>
            <person name="Foster-Nyarko E."/>
            <person name="Jarju S."/>
            <person name="Secka A."/>
            <person name="Antonio M."/>
            <person name="Oren A."/>
            <person name="Chaudhuri R."/>
            <person name="La Ragione R.M."/>
            <person name="Hildebrand F."/>
            <person name="Pallen M.J."/>
        </authorList>
    </citation>
    <scope>NUCLEOTIDE SEQUENCE [LARGE SCALE GENOMIC DNA]</scope>
    <source>
        <strain evidence="9 10">Sa2BVA3</strain>
    </source>
</reference>
<dbReference type="RefSeq" id="WP_191727787.1">
    <property type="nucleotide sequence ID" value="NZ_JACSQJ010000001.1"/>
</dbReference>
<keyword evidence="10" id="KW-1185">Reference proteome</keyword>
<evidence type="ECO:0000256" key="6">
    <source>
        <dbReference type="PROSITE-ProRule" id="PRU00433"/>
    </source>
</evidence>
<name>A0ABR8UFJ9_9GAMM</name>
<organism evidence="9 10">
    <name type="scientific">Luteimonas colneyensis</name>
    <dbReference type="NCBI Taxonomy" id="2762230"/>
    <lineage>
        <taxon>Bacteria</taxon>
        <taxon>Pseudomonadati</taxon>
        <taxon>Pseudomonadota</taxon>
        <taxon>Gammaproteobacteria</taxon>
        <taxon>Lysobacterales</taxon>
        <taxon>Lysobacteraceae</taxon>
        <taxon>Luteimonas</taxon>
    </lineage>
</organism>
<evidence type="ECO:0000256" key="4">
    <source>
        <dbReference type="ARBA" id="ARBA00022982"/>
    </source>
</evidence>
<evidence type="ECO:0000313" key="10">
    <source>
        <dbReference type="Proteomes" id="UP000647183"/>
    </source>
</evidence>
<sequence>MKTSAFRLAAALAAGLVLSACGGAPAEPGVARATTVNALPEGRLAEGEARANTKGAATGQSCVDCHGADGNTPLDPTYPKIGGQYRDYLAHALQAYRSGDREHALMSNQAADLDDQQIADLAAWFASRPTELRDLHGVHSIN</sequence>
<keyword evidence="3 6" id="KW-0479">Metal-binding</keyword>
<comment type="caution">
    <text evidence="9">The sequence shown here is derived from an EMBL/GenBank/DDBJ whole genome shotgun (WGS) entry which is preliminary data.</text>
</comment>
<dbReference type="PANTHER" id="PTHR33751:SF9">
    <property type="entry name" value="CYTOCHROME C4"/>
    <property type="match status" value="1"/>
</dbReference>